<dbReference type="GO" id="GO:0031409">
    <property type="term" value="F:pigment binding"/>
    <property type="evidence" value="ECO:0007669"/>
    <property type="project" value="InterPro"/>
</dbReference>
<keyword evidence="7" id="KW-1185">Reference proteome</keyword>
<evidence type="ECO:0000313" key="7">
    <source>
        <dbReference type="Proteomes" id="UP000801492"/>
    </source>
</evidence>
<dbReference type="Pfam" id="PF00061">
    <property type="entry name" value="Lipocalin"/>
    <property type="match status" value="1"/>
</dbReference>
<dbReference type="PIRSF" id="PIRSF036893">
    <property type="entry name" value="Lipocalin_ApoD"/>
    <property type="match status" value="1"/>
</dbReference>
<dbReference type="PRINTS" id="PR01273">
    <property type="entry name" value="INVTBRTCOLOR"/>
</dbReference>
<evidence type="ECO:0000259" key="5">
    <source>
        <dbReference type="Pfam" id="PF00061"/>
    </source>
</evidence>
<evidence type="ECO:0000256" key="1">
    <source>
        <dbReference type="ARBA" id="ARBA00006889"/>
    </source>
</evidence>
<dbReference type="PANTHER" id="PTHR10612:SF62">
    <property type="entry name" value="LIPOCALIN_CYTOSOLIC FATTY-ACID BINDING DOMAIN-CONTAINING PROTEIN"/>
    <property type="match status" value="1"/>
</dbReference>
<dbReference type="InterPro" id="IPR022272">
    <property type="entry name" value="Lipocalin_CS"/>
</dbReference>
<gene>
    <name evidence="6" type="ORF">ILUMI_04164</name>
</gene>
<dbReference type="EMBL" id="VTPC01001417">
    <property type="protein sequence ID" value="KAF2902022.1"/>
    <property type="molecule type" value="Genomic_DNA"/>
</dbReference>
<name>A0A8K0GHL9_IGNLU</name>
<evidence type="ECO:0000256" key="3">
    <source>
        <dbReference type="PIRNR" id="PIRNR036893"/>
    </source>
</evidence>
<evidence type="ECO:0000313" key="6">
    <source>
        <dbReference type="EMBL" id="KAF2902022.1"/>
    </source>
</evidence>
<feature type="domain" description="Lipocalin/cytosolic fatty-acid binding" evidence="5">
    <location>
        <begin position="46"/>
        <end position="187"/>
    </location>
</feature>
<sequence length="195" mass="22203">MKVLAAVIFVVSCAVPLILAQSDLQFVGRCPNVTTKANFSETQFKGRWYEIRKFPNQLIPGDCGSPNYAQQANGFNVSYASRNITQNRNYTDSIQLKKQVVGPVPGKYDVYNRNVKERIPHFVLDTDYNTYSLVWGCSYTSSSNTNTQRLFLYSRTNSLSTATINKAIDILKKFKIDHNKLRNVVQDDKQCARKK</sequence>
<dbReference type="PROSITE" id="PS00213">
    <property type="entry name" value="LIPOCALIN"/>
    <property type="match status" value="1"/>
</dbReference>
<accession>A0A8K0GHL9</accession>
<dbReference type="GO" id="GO:0006629">
    <property type="term" value="P:lipid metabolic process"/>
    <property type="evidence" value="ECO:0007669"/>
    <property type="project" value="TreeGrafter"/>
</dbReference>
<dbReference type="SUPFAM" id="SSF50814">
    <property type="entry name" value="Lipocalins"/>
    <property type="match status" value="1"/>
</dbReference>
<dbReference type="Proteomes" id="UP000801492">
    <property type="component" value="Unassembled WGS sequence"/>
</dbReference>
<feature type="chain" id="PRO_5035498659" description="Lipocalin/cytosolic fatty-acid binding domain-containing protein" evidence="3">
    <location>
        <begin position="21"/>
        <end position="195"/>
    </location>
</feature>
<dbReference type="Gene3D" id="2.40.128.20">
    <property type="match status" value="1"/>
</dbReference>
<keyword evidence="2" id="KW-1015">Disulfide bond</keyword>
<organism evidence="6 7">
    <name type="scientific">Ignelater luminosus</name>
    <name type="common">Cucubano</name>
    <name type="synonym">Pyrophorus luminosus</name>
    <dbReference type="NCBI Taxonomy" id="2038154"/>
    <lineage>
        <taxon>Eukaryota</taxon>
        <taxon>Metazoa</taxon>
        <taxon>Ecdysozoa</taxon>
        <taxon>Arthropoda</taxon>
        <taxon>Hexapoda</taxon>
        <taxon>Insecta</taxon>
        <taxon>Pterygota</taxon>
        <taxon>Neoptera</taxon>
        <taxon>Endopterygota</taxon>
        <taxon>Coleoptera</taxon>
        <taxon>Polyphaga</taxon>
        <taxon>Elateriformia</taxon>
        <taxon>Elateroidea</taxon>
        <taxon>Elateridae</taxon>
        <taxon>Agrypninae</taxon>
        <taxon>Pyrophorini</taxon>
        <taxon>Ignelater</taxon>
    </lineage>
</organism>
<proteinExistence type="inferred from homology"/>
<dbReference type="AlphaFoldDB" id="A0A8K0GHL9"/>
<reference evidence="6" key="1">
    <citation type="submission" date="2019-08" db="EMBL/GenBank/DDBJ databases">
        <title>The genome of the North American firefly Photinus pyralis.</title>
        <authorList>
            <consortium name="Photinus pyralis genome working group"/>
            <person name="Fallon T.R."/>
            <person name="Sander Lower S.E."/>
            <person name="Weng J.-K."/>
        </authorList>
    </citation>
    <scope>NUCLEOTIDE SEQUENCE</scope>
    <source>
        <strain evidence="6">TRF0915ILg1</strain>
        <tissue evidence="6">Whole body</tissue>
    </source>
</reference>
<evidence type="ECO:0000256" key="4">
    <source>
        <dbReference type="RuleBase" id="RU003695"/>
    </source>
</evidence>
<dbReference type="InterPro" id="IPR022271">
    <property type="entry name" value="Lipocalin_ApoD"/>
</dbReference>
<comment type="similarity">
    <text evidence="1 3 4">Belongs to the calycin superfamily. Lipocalin family.</text>
</comment>
<keyword evidence="3" id="KW-0732">Signal</keyword>
<dbReference type="InterPro" id="IPR003057">
    <property type="entry name" value="Invtbrt_color"/>
</dbReference>
<dbReference type="InterPro" id="IPR000566">
    <property type="entry name" value="Lipocln_cytosolic_FA-bd_dom"/>
</dbReference>
<dbReference type="OrthoDB" id="565904at2759"/>
<dbReference type="GO" id="GO:0000302">
    <property type="term" value="P:response to reactive oxygen species"/>
    <property type="evidence" value="ECO:0007669"/>
    <property type="project" value="TreeGrafter"/>
</dbReference>
<protein>
    <recommendedName>
        <fullName evidence="5">Lipocalin/cytosolic fatty-acid binding domain-containing protein</fullName>
    </recommendedName>
</protein>
<dbReference type="PANTHER" id="PTHR10612">
    <property type="entry name" value="APOLIPOPROTEIN D"/>
    <property type="match status" value="1"/>
</dbReference>
<dbReference type="GO" id="GO:0005737">
    <property type="term" value="C:cytoplasm"/>
    <property type="evidence" value="ECO:0007669"/>
    <property type="project" value="TreeGrafter"/>
</dbReference>
<evidence type="ECO:0000256" key="2">
    <source>
        <dbReference type="ARBA" id="ARBA00023157"/>
    </source>
</evidence>
<feature type="signal peptide" evidence="3">
    <location>
        <begin position="1"/>
        <end position="20"/>
    </location>
</feature>
<comment type="caution">
    <text evidence="6">The sequence shown here is derived from an EMBL/GenBank/DDBJ whole genome shotgun (WGS) entry which is preliminary data.</text>
</comment>
<dbReference type="InterPro" id="IPR012674">
    <property type="entry name" value="Calycin"/>
</dbReference>